<dbReference type="EMBL" id="ML993613">
    <property type="protein sequence ID" value="KAF2162449.1"/>
    <property type="molecule type" value="Genomic_DNA"/>
</dbReference>
<evidence type="ECO:0000313" key="3">
    <source>
        <dbReference type="Proteomes" id="UP000799537"/>
    </source>
</evidence>
<reference evidence="2" key="1">
    <citation type="journal article" date="2020" name="Stud. Mycol.">
        <title>101 Dothideomycetes genomes: a test case for predicting lifestyles and emergence of pathogens.</title>
        <authorList>
            <person name="Haridas S."/>
            <person name="Albert R."/>
            <person name="Binder M."/>
            <person name="Bloem J."/>
            <person name="Labutti K."/>
            <person name="Salamov A."/>
            <person name="Andreopoulos B."/>
            <person name="Baker S."/>
            <person name="Barry K."/>
            <person name="Bills G."/>
            <person name="Bluhm B."/>
            <person name="Cannon C."/>
            <person name="Castanera R."/>
            <person name="Culley D."/>
            <person name="Daum C."/>
            <person name="Ezra D."/>
            <person name="Gonzalez J."/>
            <person name="Henrissat B."/>
            <person name="Kuo A."/>
            <person name="Liang C."/>
            <person name="Lipzen A."/>
            <person name="Lutzoni F."/>
            <person name="Magnuson J."/>
            <person name="Mondo S."/>
            <person name="Nolan M."/>
            <person name="Ohm R."/>
            <person name="Pangilinan J."/>
            <person name="Park H.-J."/>
            <person name="Ramirez L."/>
            <person name="Alfaro M."/>
            <person name="Sun H."/>
            <person name="Tritt A."/>
            <person name="Yoshinaga Y."/>
            <person name="Zwiers L.-H."/>
            <person name="Turgeon B."/>
            <person name="Goodwin S."/>
            <person name="Spatafora J."/>
            <person name="Crous P."/>
            <person name="Grigoriev I."/>
        </authorList>
    </citation>
    <scope>NUCLEOTIDE SEQUENCE</scope>
    <source>
        <strain evidence="2">ATCC 36951</strain>
    </source>
</reference>
<evidence type="ECO:0000256" key="1">
    <source>
        <dbReference type="SAM" id="MobiDB-lite"/>
    </source>
</evidence>
<sequence length="141" mass="15886">MSALSTSSMVSLEHESSVSTPTEHSSHSPKNAFDDPEQLRMRRELRQRMMSTPYPVATVIEPSHVEIGNPVQPLILAPDRSTALLMNMAADRRRTSAAELENKEKGRGHDNSSRRRSMLEDQHLLLAQQQYQRLARGCSYG</sequence>
<proteinExistence type="predicted"/>
<dbReference type="Proteomes" id="UP000799537">
    <property type="component" value="Unassembled WGS sequence"/>
</dbReference>
<dbReference type="GeneID" id="54567126"/>
<dbReference type="RefSeq" id="XP_033663338.1">
    <property type="nucleotide sequence ID" value="XM_033813854.1"/>
</dbReference>
<dbReference type="AlphaFoldDB" id="A0A6A6C9X4"/>
<accession>A0A6A6C9X4</accession>
<feature type="compositionally biased region" description="Polar residues" evidence="1">
    <location>
        <begin position="1"/>
        <end position="10"/>
    </location>
</feature>
<protein>
    <submittedName>
        <fullName evidence="2">Uncharacterized protein</fullName>
    </submittedName>
</protein>
<gene>
    <name evidence="2" type="ORF">M409DRAFT_58216</name>
</gene>
<name>A0A6A6C9X4_ZASCE</name>
<feature type="region of interest" description="Disordered" evidence="1">
    <location>
        <begin position="93"/>
        <end position="116"/>
    </location>
</feature>
<feature type="region of interest" description="Disordered" evidence="1">
    <location>
        <begin position="1"/>
        <end position="44"/>
    </location>
</feature>
<keyword evidence="3" id="KW-1185">Reference proteome</keyword>
<evidence type="ECO:0000313" key="2">
    <source>
        <dbReference type="EMBL" id="KAF2162449.1"/>
    </source>
</evidence>
<organism evidence="2 3">
    <name type="scientific">Zasmidium cellare ATCC 36951</name>
    <dbReference type="NCBI Taxonomy" id="1080233"/>
    <lineage>
        <taxon>Eukaryota</taxon>
        <taxon>Fungi</taxon>
        <taxon>Dikarya</taxon>
        <taxon>Ascomycota</taxon>
        <taxon>Pezizomycotina</taxon>
        <taxon>Dothideomycetes</taxon>
        <taxon>Dothideomycetidae</taxon>
        <taxon>Mycosphaerellales</taxon>
        <taxon>Mycosphaerellaceae</taxon>
        <taxon>Zasmidium</taxon>
    </lineage>
</organism>